<dbReference type="InterPro" id="IPR017868">
    <property type="entry name" value="Filamin/ABP280_repeat-like"/>
</dbReference>
<evidence type="ECO:0000313" key="2">
    <source>
        <dbReference type="EMBL" id="CAE7185569.1"/>
    </source>
</evidence>
<accession>A0A812ITF0</accession>
<name>A0A812ITF0_SYMPI</name>
<dbReference type="Gene3D" id="2.60.40.10">
    <property type="entry name" value="Immunoglobulins"/>
    <property type="match status" value="1"/>
</dbReference>
<evidence type="ECO:0000313" key="3">
    <source>
        <dbReference type="Proteomes" id="UP000649617"/>
    </source>
</evidence>
<proteinExistence type="predicted"/>
<dbReference type="Proteomes" id="UP000649617">
    <property type="component" value="Unassembled WGS sequence"/>
</dbReference>
<dbReference type="InterPro" id="IPR013783">
    <property type="entry name" value="Ig-like_fold"/>
</dbReference>
<dbReference type="AlphaFoldDB" id="A0A812ITF0"/>
<evidence type="ECO:0000256" key="1">
    <source>
        <dbReference type="PROSITE-ProRule" id="PRU00087"/>
    </source>
</evidence>
<gene>
    <name evidence="2" type="primary">amy</name>
    <name evidence="2" type="ORF">SPIL2461_LOCUS1252</name>
</gene>
<reference evidence="2" key="1">
    <citation type="submission" date="2021-02" db="EMBL/GenBank/DDBJ databases">
        <authorList>
            <person name="Dougan E. K."/>
            <person name="Rhodes N."/>
            <person name="Thang M."/>
            <person name="Chan C."/>
        </authorList>
    </citation>
    <scope>NUCLEOTIDE SEQUENCE</scope>
</reference>
<comment type="caution">
    <text evidence="2">The sequence shown here is derived from an EMBL/GenBank/DDBJ whole genome shotgun (WGS) entry which is preliminary data.</text>
</comment>
<keyword evidence="3" id="KW-1185">Reference proteome</keyword>
<feature type="non-terminal residue" evidence="2">
    <location>
        <position position="312"/>
    </location>
</feature>
<feature type="repeat" description="Filamin" evidence="1">
    <location>
        <begin position="191"/>
        <end position="226"/>
    </location>
</feature>
<dbReference type="OrthoDB" id="431635at2759"/>
<organism evidence="2 3">
    <name type="scientific">Symbiodinium pilosum</name>
    <name type="common">Dinoflagellate</name>
    <dbReference type="NCBI Taxonomy" id="2952"/>
    <lineage>
        <taxon>Eukaryota</taxon>
        <taxon>Sar</taxon>
        <taxon>Alveolata</taxon>
        <taxon>Dinophyceae</taxon>
        <taxon>Suessiales</taxon>
        <taxon>Symbiodiniaceae</taxon>
        <taxon>Symbiodinium</taxon>
    </lineage>
</organism>
<sequence>MLSEPSRFQAGRQYHFTCTGRDVYGNLNRNHELKLTSFFNFVANPDGNEPPDGWFRGNLSDNFNHTVMGSYLAADARYHFDITLYRAGYYQLIIEMVKVGSQPAIVLANNVVAQGRPAGEATYVLGFPSVPSFMSSVVGGFVTAVANIANEVSIQTRDRFGNAIEINNGDVVVAQLRGDRPVTLPFLHLVQGRYRGALVPLAAGHTLLEIRVAGEDIVGSPFDFLVTPGPMVITNSLVEGFPSELTAGVLSCWNITLRDAMENHLMSGQFAGDPTLLEPVTCTDPGSSCCLEVKWVRAERESRSWKDYNTPA</sequence>
<dbReference type="InterPro" id="IPR014756">
    <property type="entry name" value="Ig_E-set"/>
</dbReference>
<dbReference type="SUPFAM" id="SSF81296">
    <property type="entry name" value="E set domains"/>
    <property type="match status" value="1"/>
</dbReference>
<protein>
    <submittedName>
        <fullName evidence="2">Amy protein</fullName>
    </submittedName>
</protein>
<dbReference type="PROSITE" id="PS50194">
    <property type="entry name" value="FILAMIN_REPEAT"/>
    <property type="match status" value="1"/>
</dbReference>
<dbReference type="EMBL" id="CAJNIZ010001218">
    <property type="protein sequence ID" value="CAE7185569.1"/>
    <property type="molecule type" value="Genomic_DNA"/>
</dbReference>